<feature type="domain" description="BUB1 N-terminal" evidence="8">
    <location>
        <begin position="73"/>
        <end position="233"/>
    </location>
</feature>
<dbReference type="Proteomes" id="UP001085076">
    <property type="component" value="Miscellaneous, Linkage group lg01"/>
</dbReference>
<comment type="caution">
    <text evidence="9">The sequence shown here is derived from an EMBL/GenBank/DDBJ whole genome shotgun (WGS) entry which is preliminary data.</text>
</comment>
<evidence type="ECO:0000313" key="9">
    <source>
        <dbReference type="EMBL" id="KAJ0989792.1"/>
    </source>
</evidence>
<proteinExistence type="predicted"/>
<keyword evidence="7" id="KW-0137">Centromere</keyword>
<dbReference type="PANTHER" id="PTHR14030">
    <property type="entry name" value="MITOTIC CHECKPOINT SERINE/THREONINE-PROTEIN KINASE BUB1"/>
    <property type="match status" value="1"/>
</dbReference>
<dbReference type="AlphaFoldDB" id="A0A9D5HWM7"/>
<reference evidence="9" key="1">
    <citation type="submission" date="2021-03" db="EMBL/GenBank/DDBJ databases">
        <authorList>
            <person name="Li Z."/>
            <person name="Yang C."/>
        </authorList>
    </citation>
    <scope>NUCLEOTIDE SEQUENCE</scope>
    <source>
        <strain evidence="9">Dzin_1.0</strain>
        <tissue evidence="9">Leaf</tissue>
    </source>
</reference>
<dbReference type="Gene3D" id="1.25.40.430">
    <property type="match status" value="1"/>
</dbReference>
<keyword evidence="10" id="KW-1185">Reference proteome</keyword>
<evidence type="ECO:0000256" key="2">
    <source>
        <dbReference type="ARBA" id="ARBA00004629"/>
    </source>
</evidence>
<dbReference type="Pfam" id="PF08311">
    <property type="entry name" value="Mad3_BUB1_I"/>
    <property type="match status" value="1"/>
</dbReference>
<sequence length="390" mass="45263">MSEQQCPGSVPPSMDPEAEFMASEQQTANDWELFKENIRPLKRGRNVQLLNHALRSHSQPSLKRSLLHTRRRFIDAIDEYEGEDPLQPWLDCIKWVQESFPTGGECSGLLVIYEQCVRTFWHDERYKDDLRYLKVWMEYAENCSDAEVIYRFLEANEIGQSHSIYYCTYALLMESKNKLKKADEIFNLGIARKAKPLEKLEADYRKFLARSTRKKNIEDESVELENHMPVRSFGTVLAAAGVRNHAAENSDIPRKRMKLQRLDTNRPLSIYSERSTEGNSKPEVMRNNERAWHTLANQVDRNKENTSVPSKWTSYKVPQKIASRTVLPTPSTRIEVFVDEECAGLPPVEEVKSVDPSILQLRQGNSVNLKRETELLKENPLRNFPLNHLR</sequence>
<protein>
    <recommendedName>
        <fullName evidence="8">BUB1 N-terminal domain-containing protein</fullName>
    </recommendedName>
</protein>
<dbReference type="OrthoDB" id="248495at2759"/>
<evidence type="ECO:0000313" key="10">
    <source>
        <dbReference type="Proteomes" id="UP001085076"/>
    </source>
</evidence>
<dbReference type="SMART" id="SM00777">
    <property type="entry name" value="Mad3_BUB1_I"/>
    <property type="match status" value="1"/>
</dbReference>
<evidence type="ECO:0000256" key="7">
    <source>
        <dbReference type="ARBA" id="ARBA00023328"/>
    </source>
</evidence>
<dbReference type="GO" id="GO:0004672">
    <property type="term" value="F:protein kinase activity"/>
    <property type="evidence" value="ECO:0007669"/>
    <property type="project" value="TreeGrafter"/>
</dbReference>
<keyword evidence="3" id="KW-0158">Chromosome</keyword>
<dbReference type="PANTHER" id="PTHR14030:SF19">
    <property type="entry name" value="MITOTIC SPINDLE CHECKPOINT PROTEIN BUBR1"/>
    <property type="match status" value="1"/>
</dbReference>
<comment type="subcellular location">
    <subcellularLocation>
        <location evidence="2">Chromosome</location>
        <location evidence="2">Centromere</location>
        <location evidence="2">Kinetochore</location>
    </subcellularLocation>
    <subcellularLocation>
        <location evidence="1">Nucleus</location>
    </subcellularLocation>
</comment>
<evidence type="ECO:0000259" key="8">
    <source>
        <dbReference type="PROSITE" id="PS51489"/>
    </source>
</evidence>
<dbReference type="InterPro" id="IPR015661">
    <property type="entry name" value="Bub1/Mad3"/>
</dbReference>
<keyword evidence="6" id="KW-0131">Cell cycle</keyword>
<keyword evidence="5" id="KW-0539">Nucleus</keyword>
<name>A0A9D5HWM7_9LILI</name>
<dbReference type="GO" id="GO:0051754">
    <property type="term" value="P:meiotic sister chromatid cohesion, centromeric"/>
    <property type="evidence" value="ECO:0007669"/>
    <property type="project" value="TreeGrafter"/>
</dbReference>
<dbReference type="EMBL" id="JAGGNH010000001">
    <property type="protein sequence ID" value="KAJ0989792.1"/>
    <property type="molecule type" value="Genomic_DNA"/>
</dbReference>
<dbReference type="GO" id="GO:0007094">
    <property type="term" value="P:mitotic spindle assembly checkpoint signaling"/>
    <property type="evidence" value="ECO:0007669"/>
    <property type="project" value="InterPro"/>
</dbReference>
<dbReference type="GO" id="GO:0000776">
    <property type="term" value="C:kinetochore"/>
    <property type="evidence" value="ECO:0007669"/>
    <property type="project" value="UniProtKB-KW"/>
</dbReference>
<evidence type="ECO:0000256" key="5">
    <source>
        <dbReference type="ARBA" id="ARBA00023242"/>
    </source>
</evidence>
<dbReference type="PROSITE" id="PS51489">
    <property type="entry name" value="BUB1_N"/>
    <property type="match status" value="1"/>
</dbReference>
<evidence type="ECO:0000256" key="3">
    <source>
        <dbReference type="ARBA" id="ARBA00022454"/>
    </source>
</evidence>
<evidence type="ECO:0000256" key="6">
    <source>
        <dbReference type="ARBA" id="ARBA00023306"/>
    </source>
</evidence>
<evidence type="ECO:0000256" key="4">
    <source>
        <dbReference type="ARBA" id="ARBA00022838"/>
    </source>
</evidence>
<dbReference type="GO" id="GO:0005634">
    <property type="term" value="C:nucleus"/>
    <property type="evidence" value="ECO:0007669"/>
    <property type="project" value="UniProtKB-SubCell"/>
</dbReference>
<dbReference type="FunFam" id="1.25.40.430:FF:000004">
    <property type="entry name" value="Mitotic spindle checkpoint protein BUBR1"/>
    <property type="match status" value="1"/>
</dbReference>
<reference evidence="9" key="2">
    <citation type="journal article" date="2022" name="Hortic Res">
        <title>The genome of Dioscorea zingiberensis sheds light on the biosynthesis, origin and evolution of the medicinally important diosgenin saponins.</title>
        <authorList>
            <person name="Li Y."/>
            <person name="Tan C."/>
            <person name="Li Z."/>
            <person name="Guo J."/>
            <person name="Li S."/>
            <person name="Chen X."/>
            <person name="Wang C."/>
            <person name="Dai X."/>
            <person name="Yang H."/>
            <person name="Song W."/>
            <person name="Hou L."/>
            <person name="Xu J."/>
            <person name="Tong Z."/>
            <person name="Xu A."/>
            <person name="Yuan X."/>
            <person name="Wang W."/>
            <person name="Yang Q."/>
            <person name="Chen L."/>
            <person name="Sun Z."/>
            <person name="Wang K."/>
            <person name="Pan B."/>
            <person name="Chen J."/>
            <person name="Bao Y."/>
            <person name="Liu F."/>
            <person name="Qi X."/>
            <person name="Gang D.R."/>
            <person name="Wen J."/>
            <person name="Li J."/>
        </authorList>
    </citation>
    <scope>NUCLEOTIDE SEQUENCE</scope>
    <source>
        <strain evidence="9">Dzin_1.0</strain>
    </source>
</reference>
<organism evidence="9 10">
    <name type="scientific">Dioscorea zingiberensis</name>
    <dbReference type="NCBI Taxonomy" id="325984"/>
    <lineage>
        <taxon>Eukaryota</taxon>
        <taxon>Viridiplantae</taxon>
        <taxon>Streptophyta</taxon>
        <taxon>Embryophyta</taxon>
        <taxon>Tracheophyta</taxon>
        <taxon>Spermatophyta</taxon>
        <taxon>Magnoliopsida</taxon>
        <taxon>Liliopsida</taxon>
        <taxon>Dioscoreales</taxon>
        <taxon>Dioscoreaceae</taxon>
        <taxon>Dioscorea</taxon>
    </lineage>
</organism>
<accession>A0A9D5HWM7</accession>
<keyword evidence="4" id="KW-0995">Kinetochore</keyword>
<dbReference type="InterPro" id="IPR013212">
    <property type="entry name" value="Mad3/Bub1_I"/>
</dbReference>
<evidence type="ECO:0000256" key="1">
    <source>
        <dbReference type="ARBA" id="ARBA00004123"/>
    </source>
</evidence>
<gene>
    <name evidence="9" type="ORF">J5N97_008148</name>
</gene>